<feature type="transmembrane region" description="Helical" evidence="5">
    <location>
        <begin position="21"/>
        <end position="41"/>
    </location>
</feature>
<evidence type="ECO:0000256" key="2">
    <source>
        <dbReference type="ARBA" id="ARBA00022692"/>
    </source>
</evidence>
<comment type="subcellular location">
    <subcellularLocation>
        <location evidence="1">Membrane</location>
        <topology evidence="1">Multi-pass membrane protein</topology>
    </subcellularLocation>
</comment>
<reference evidence="6 7" key="1">
    <citation type="submission" date="2018-11" db="EMBL/GenBank/DDBJ databases">
        <title>Neisseria weixii sp. nov. isolated from the rectal contents of plateau pika (Ochotona cruzoniae).</title>
        <authorList>
            <person name="Zhang G."/>
        </authorList>
    </citation>
    <scope>NUCLEOTIDE SEQUENCE [LARGE SCALE GENOMIC DNA]</scope>
    <source>
        <strain evidence="6 7">10009</strain>
    </source>
</reference>
<evidence type="ECO:0000313" key="6">
    <source>
        <dbReference type="EMBL" id="RPD84711.1"/>
    </source>
</evidence>
<evidence type="ECO:0000256" key="4">
    <source>
        <dbReference type="ARBA" id="ARBA00023136"/>
    </source>
</evidence>
<keyword evidence="7" id="KW-1185">Reference proteome</keyword>
<feature type="transmembrane region" description="Helical" evidence="5">
    <location>
        <begin position="151"/>
        <end position="176"/>
    </location>
</feature>
<evidence type="ECO:0000313" key="7">
    <source>
        <dbReference type="Proteomes" id="UP000272412"/>
    </source>
</evidence>
<feature type="transmembrane region" description="Helical" evidence="5">
    <location>
        <begin position="48"/>
        <end position="66"/>
    </location>
</feature>
<dbReference type="EMBL" id="RPFL01000035">
    <property type="protein sequence ID" value="RPD84711.1"/>
    <property type="molecule type" value="Genomic_DNA"/>
</dbReference>
<keyword evidence="4 5" id="KW-0472">Membrane</keyword>
<evidence type="ECO:0000256" key="5">
    <source>
        <dbReference type="SAM" id="Phobius"/>
    </source>
</evidence>
<dbReference type="Pfam" id="PF04172">
    <property type="entry name" value="LrgB"/>
    <property type="match status" value="1"/>
</dbReference>
<dbReference type="Proteomes" id="UP000272412">
    <property type="component" value="Unassembled WGS sequence"/>
</dbReference>
<keyword evidence="3 5" id="KW-1133">Transmembrane helix</keyword>
<dbReference type="InterPro" id="IPR007300">
    <property type="entry name" value="CidB/LrgB"/>
</dbReference>
<feature type="transmembrane region" description="Helical" evidence="5">
    <location>
        <begin position="78"/>
        <end position="98"/>
    </location>
</feature>
<protein>
    <submittedName>
        <fullName evidence="6">LrgB family protein</fullName>
    </submittedName>
</protein>
<accession>A0A3N4MM65</accession>
<name>A0A3N4MM65_9NEIS</name>
<comment type="caution">
    <text evidence="6">The sequence shown here is derived from an EMBL/GenBank/DDBJ whole genome shotgun (WGS) entry which is preliminary data.</text>
</comment>
<dbReference type="OrthoDB" id="9811701at2"/>
<feature type="transmembrane region" description="Helical" evidence="5">
    <location>
        <begin position="220"/>
        <end position="242"/>
    </location>
</feature>
<proteinExistence type="predicted"/>
<organism evidence="6 7">
    <name type="scientific">Neisseria weixii</name>
    <dbReference type="NCBI Taxonomy" id="1853276"/>
    <lineage>
        <taxon>Bacteria</taxon>
        <taxon>Pseudomonadati</taxon>
        <taxon>Pseudomonadota</taxon>
        <taxon>Betaproteobacteria</taxon>
        <taxon>Neisseriales</taxon>
        <taxon>Neisseriaceae</taxon>
        <taxon>Neisseria</taxon>
    </lineage>
</organism>
<sequence length="244" mass="26159">MCCWQQVKCTNGRGGGCNGNFHTPNLLLFLTLAVFGLANIIRVRTGNMLCNPVLISTVVMIAYLKLFRIDYEAYHEAAQYIDFWLKPTVVVLAVPLFLNWKKIRNQWLPILLSQLAGSVTGIVTGVYLAKWFGANGEVTLSLAAKSVTNPIAIEITKSIVGIPAITAATVIIAGLFGQMAGYKMLHVGTVHKPSSVGMSLGTASHAMGITVSMEHSRRMAAYAGLGLTLNGVLTALIVPVLMGI</sequence>
<dbReference type="PANTHER" id="PTHR30249:SF0">
    <property type="entry name" value="PLASTIDAL GLYCOLATE_GLYCERATE TRANSLOCATOR 1, CHLOROPLASTIC"/>
    <property type="match status" value="1"/>
</dbReference>
<dbReference type="AlphaFoldDB" id="A0A3N4MM65"/>
<keyword evidence="2 5" id="KW-0812">Transmembrane</keyword>
<feature type="transmembrane region" description="Helical" evidence="5">
    <location>
        <begin position="110"/>
        <end position="131"/>
    </location>
</feature>
<evidence type="ECO:0000256" key="1">
    <source>
        <dbReference type="ARBA" id="ARBA00004141"/>
    </source>
</evidence>
<dbReference type="GO" id="GO:0016020">
    <property type="term" value="C:membrane"/>
    <property type="evidence" value="ECO:0007669"/>
    <property type="project" value="UniProtKB-SubCell"/>
</dbReference>
<evidence type="ECO:0000256" key="3">
    <source>
        <dbReference type="ARBA" id="ARBA00022989"/>
    </source>
</evidence>
<gene>
    <name evidence="6" type="ORF">EGK74_10735</name>
</gene>
<dbReference type="PANTHER" id="PTHR30249">
    <property type="entry name" value="PUTATIVE SEROTONIN TRANSPORTER"/>
    <property type="match status" value="1"/>
</dbReference>